<dbReference type="GeneID" id="106812580"/>
<dbReference type="Pfam" id="PF00505">
    <property type="entry name" value="HMG_box"/>
    <property type="match status" value="1"/>
</dbReference>
<evidence type="ECO:0000256" key="1">
    <source>
        <dbReference type="PROSITE-ProRule" id="PRU00267"/>
    </source>
</evidence>
<name>A0ABM1EIF0_PRICU</name>
<feature type="domain" description="HMG box" evidence="3">
    <location>
        <begin position="461"/>
        <end position="529"/>
    </location>
</feature>
<feature type="compositionally biased region" description="Low complexity" evidence="2">
    <location>
        <begin position="67"/>
        <end position="81"/>
    </location>
</feature>
<evidence type="ECO:0000313" key="5">
    <source>
        <dbReference type="RefSeq" id="XP_014671967.1"/>
    </source>
</evidence>
<keyword evidence="1" id="KW-0238">DNA-binding</keyword>
<evidence type="ECO:0000313" key="7">
    <source>
        <dbReference type="RefSeq" id="XP_014671970.1"/>
    </source>
</evidence>
<feature type="region of interest" description="Disordered" evidence="2">
    <location>
        <begin position="125"/>
        <end position="151"/>
    </location>
</feature>
<feature type="region of interest" description="Disordered" evidence="2">
    <location>
        <begin position="434"/>
        <end position="462"/>
    </location>
</feature>
<evidence type="ECO:0000313" key="6">
    <source>
        <dbReference type="RefSeq" id="XP_014671968.1"/>
    </source>
</evidence>
<protein>
    <submittedName>
        <fullName evidence="5 6">HMG box-containing protein 4-like</fullName>
    </submittedName>
</protein>
<feature type="compositionally biased region" description="Basic residues" evidence="2">
    <location>
        <begin position="359"/>
        <end position="375"/>
    </location>
</feature>
<feature type="region of interest" description="Disordered" evidence="2">
    <location>
        <begin position="204"/>
        <end position="278"/>
    </location>
</feature>
<dbReference type="RefSeq" id="XP_014671970.1">
    <property type="nucleotide sequence ID" value="XM_014816484.1"/>
</dbReference>
<dbReference type="InterPro" id="IPR042477">
    <property type="entry name" value="HMGXB4"/>
</dbReference>
<feature type="compositionally biased region" description="Acidic residues" evidence="2">
    <location>
        <begin position="398"/>
        <end position="407"/>
    </location>
</feature>
<dbReference type="SUPFAM" id="SSF47095">
    <property type="entry name" value="HMG-box"/>
    <property type="match status" value="1"/>
</dbReference>
<keyword evidence="1" id="KW-0539">Nucleus</keyword>
<evidence type="ECO:0000259" key="3">
    <source>
        <dbReference type="PROSITE" id="PS50118"/>
    </source>
</evidence>
<feature type="DNA-binding region" description="HMG box" evidence="1">
    <location>
        <begin position="461"/>
        <end position="529"/>
    </location>
</feature>
<dbReference type="PANTHER" id="PTHR46584:SF1">
    <property type="entry name" value="HMG DOMAIN-CONTAINING PROTEIN 4"/>
    <property type="match status" value="1"/>
</dbReference>
<dbReference type="RefSeq" id="XP_014671971.1">
    <property type="nucleotide sequence ID" value="XM_014816485.1"/>
</dbReference>
<dbReference type="PANTHER" id="PTHR46584">
    <property type="entry name" value="HMG DOMAIN-CONTAINING PROTEIN 4"/>
    <property type="match status" value="1"/>
</dbReference>
<reference evidence="5 6" key="1">
    <citation type="submission" date="2025-05" db="UniProtKB">
        <authorList>
            <consortium name="RefSeq"/>
        </authorList>
    </citation>
    <scope>IDENTIFICATION</scope>
</reference>
<dbReference type="Proteomes" id="UP000695022">
    <property type="component" value="Unplaced"/>
</dbReference>
<keyword evidence="4" id="KW-1185">Reference proteome</keyword>
<feature type="compositionally biased region" description="Basic residues" evidence="2">
    <location>
        <begin position="87"/>
        <end position="98"/>
    </location>
</feature>
<dbReference type="RefSeq" id="XP_014671968.1">
    <property type="nucleotide sequence ID" value="XM_014816482.1"/>
</dbReference>
<evidence type="ECO:0000313" key="8">
    <source>
        <dbReference type="RefSeq" id="XP_014671971.1"/>
    </source>
</evidence>
<dbReference type="RefSeq" id="XP_014671967.1">
    <property type="nucleotide sequence ID" value="XM_014816481.1"/>
</dbReference>
<feature type="region of interest" description="Disordered" evidence="2">
    <location>
        <begin position="391"/>
        <end position="420"/>
    </location>
</feature>
<evidence type="ECO:0000313" key="4">
    <source>
        <dbReference type="Proteomes" id="UP000695022"/>
    </source>
</evidence>
<dbReference type="CDD" id="cd00084">
    <property type="entry name" value="HMG-box_SF"/>
    <property type="match status" value="1"/>
</dbReference>
<dbReference type="PROSITE" id="PS50118">
    <property type="entry name" value="HMG_BOX_2"/>
    <property type="match status" value="1"/>
</dbReference>
<proteinExistence type="predicted"/>
<dbReference type="InterPro" id="IPR036910">
    <property type="entry name" value="HMG_box_dom_sf"/>
</dbReference>
<dbReference type="InterPro" id="IPR009071">
    <property type="entry name" value="HMG_box_dom"/>
</dbReference>
<sequence>MATPSRSGRVRKRPSKYEDYDDDFETTKPGSSKKAKAEKITISLKANKSAGGDSDSGDYSIVKRIASDSMSSSASDSGLSDTPQTTRQKKSPSSKSQRKSPVVPAVVPAVVTETVTTPAQLSVPVTTPKVQQKPAKLNKSPRKTKQTVKTELIVDTTDGGRECPGIKLKLILSPKNKEPQVDTAGVSADVSHATDVIMSVAKSPAKNVKKTPKPKQSKDINLEQKSTVKLATHGKALKSKDEDADSGSTMLPEIGGDTGETKKSTGKPGAPKKKRCKTKLQFKSKKLQFKAKKLQFKAKKLEIDGNKDADDEIATEDHFIADNKLGVPEFAEEVNITEVELSEPQLVISEELHKKPLKKKLKKTGTLKQKKLKGKIKADDEDSFQDVLGENYSRYEVSPDEDDDSENVDGSTHYVMPPPSKTVSEFFAEKRAASKKHNYKKMNEGKEGREEFGKKKKKKRRPRPITAYMLWARGVRPRIQAEHPDFDFASVSKRLGEIWGNLLEKDKMKWRRASKKLAKKGSTLINTGRMPAHLLQTPMSTHFKAAKSGSSAKPAVKTADKYQELLKNQNIPPNFRVTGAGPLDVAAHLRLLGESLEIVGNRLTEHSGLVVQGSLSLLLDSMVCALGPLMCLTNQVPELNSITEDIQQDILDNIAYIMPGM</sequence>
<feature type="compositionally biased region" description="Basic and acidic residues" evidence="2">
    <location>
        <begin position="441"/>
        <end position="453"/>
    </location>
</feature>
<feature type="region of interest" description="Disordered" evidence="2">
    <location>
        <begin position="359"/>
        <end position="379"/>
    </location>
</feature>
<gene>
    <name evidence="5 6 7 8" type="primary">LOC106812580</name>
</gene>
<accession>A0ABM1EIF0</accession>
<organism evidence="4 8">
    <name type="scientific">Priapulus caudatus</name>
    <name type="common">Priapulid worm</name>
    <dbReference type="NCBI Taxonomy" id="37621"/>
    <lineage>
        <taxon>Eukaryota</taxon>
        <taxon>Metazoa</taxon>
        <taxon>Ecdysozoa</taxon>
        <taxon>Scalidophora</taxon>
        <taxon>Priapulida</taxon>
        <taxon>Priapulimorpha</taxon>
        <taxon>Priapulimorphida</taxon>
        <taxon>Priapulidae</taxon>
        <taxon>Priapulus</taxon>
    </lineage>
</organism>
<dbReference type="Gene3D" id="1.10.30.10">
    <property type="entry name" value="High mobility group box domain"/>
    <property type="match status" value="1"/>
</dbReference>
<evidence type="ECO:0000256" key="2">
    <source>
        <dbReference type="SAM" id="MobiDB-lite"/>
    </source>
</evidence>
<dbReference type="SMART" id="SM00398">
    <property type="entry name" value="HMG"/>
    <property type="match status" value="1"/>
</dbReference>
<feature type="region of interest" description="Disordered" evidence="2">
    <location>
        <begin position="1"/>
        <end position="104"/>
    </location>
</feature>